<dbReference type="Proteomes" id="UP000228380">
    <property type="component" value="Unplaced"/>
</dbReference>
<feature type="domain" description="DDE Tnp4" evidence="9">
    <location>
        <begin position="211"/>
        <end position="373"/>
    </location>
</feature>
<comment type="cofactor">
    <cofactor evidence="1">
        <name>a divalent metal cation</name>
        <dbReference type="ChEBI" id="CHEBI:60240"/>
    </cofactor>
</comment>
<organism evidence="11 12">
    <name type="scientific">Phoenix dactylifera</name>
    <name type="common">Date palm</name>
    <dbReference type="NCBI Taxonomy" id="42345"/>
    <lineage>
        <taxon>Eukaryota</taxon>
        <taxon>Viridiplantae</taxon>
        <taxon>Streptophyta</taxon>
        <taxon>Embryophyta</taxon>
        <taxon>Tracheophyta</taxon>
        <taxon>Spermatophyta</taxon>
        <taxon>Magnoliopsida</taxon>
        <taxon>Liliopsida</taxon>
        <taxon>Arecaceae</taxon>
        <taxon>Coryphoideae</taxon>
        <taxon>Phoeniceae</taxon>
        <taxon>Phoenix</taxon>
    </lineage>
</organism>
<keyword evidence="11" id="KW-1185">Reference proteome</keyword>
<evidence type="ECO:0000256" key="8">
    <source>
        <dbReference type="SAM" id="Phobius"/>
    </source>
</evidence>
<dbReference type="PANTHER" id="PTHR22930">
    <property type="match status" value="1"/>
</dbReference>
<dbReference type="Pfam" id="PF13359">
    <property type="entry name" value="DDE_Tnp_4"/>
    <property type="match status" value="1"/>
</dbReference>
<keyword evidence="6" id="KW-0378">Hydrolase</keyword>
<dbReference type="GeneID" id="113462206"/>
<dbReference type="Pfam" id="PF26138">
    <property type="entry name" value="DUF8040"/>
    <property type="match status" value="1"/>
</dbReference>
<feature type="transmembrane region" description="Helical" evidence="8">
    <location>
        <begin position="7"/>
        <end position="25"/>
    </location>
</feature>
<evidence type="ECO:0000313" key="12">
    <source>
        <dbReference type="RefSeq" id="XP_026657860.2"/>
    </source>
</evidence>
<evidence type="ECO:0000256" key="7">
    <source>
        <dbReference type="ARBA" id="ARBA00023242"/>
    </source>
</evidence>
<evidence type="ECO:0000256" key="4">
    <source>
        <dbReference type="ARBA" id="ARBA00022722"/>
    </source>
</evidence>
<keyword evidence="8" id="KW-0472">Membrane</keyword>
<name>A0A8B8J1F4_PHODC</name>
<sequence length="436" mass="51305">MYLHYMFIYHLFYLLQMFYFLHNMFSTGMGSIDNSSEENYSSEDEIVDNDNYNILLTATVGMVTEYYTKYIEKEPCRTSYQTGYKFVSEILHGNPYRCQQQFRMEKHVFINLCMELKIKYGLKASRYIPVEELVSMFLMILGHGFGNRMVQERFQHSGETVSRYFTHVLNAVLRMSKDIITPLDKEFKNIPSKIRDDHRWWPYFKDCIGAIDGTHIPVKISPSKQVPYIGRKGIPTQNVMACCDFDMRFTFVCAGWEGTAHDTRIFLDAIHRKELQFPHPPRGKYYLVDAGYPHMLGYMGPYKGERYHLPDFRRGSQPKGMHEIFNHAHSSLRCTIERTFGCWKSRWRMLSTMPNFSYHKQVQIVVASMAIHNFIRNHAIKDLEFQPYDDNEDLLPSDCLEINEPQEELSAEQSQILGNREMDILRDHIASQLIAR</sequence>
<protein>
    <submittedName>
        <fullName evidence="12">Protein ALP1-like isoform X1</fullName>
    </submittedName>
</protein>
<dbReference type="KEGG" id="pda:113462206"/>
<evidence type="ECO:0000256" key="2">
    <source>
        <dbReference type="ARBA" id="ARBA00004123"/>
    </source>
</evidence>
<proteinExistence type="inferred from homology"/>
<dbReference type="RefSeq" id="XP_026657860.2">
    <property type="nucleotide sequence ID" value="XM_026802059.2"/>
</dbReference>
<dbReference type="GO" id="GO:0004518">
    <property type="term" value="F:nuclease activity"/>
    <property type="evidence" value="ECO:0007669"/>
    <property type="project" value="UniProtKB-KW"/>
</dbReference>
<keyword evidence="7" id="KW-0539">Nucleus</keyword>
<comment type="subcellular location">
    <subcellularLocation>
        <location evidence="2">Nucleus</location>
    </subcellularLocation>
</comment>
<dbReference type="GO" id="GO:0046872">
    <property type="term" value="F:metal ion binding"/>
    <property type="evidence" value="ECO:0007669"/>
    <property type="project" value="UniProtKB-KW"/>
</dbReference>
<evidence type="ECO:0000256" key="3">
    <source>
        <dbReference type="ARBA" id="ARBA00006958"/>
    </source>
</evidence>
<evidence type="ECO:0000256" key="6">
    <source>
        <dbReference type="ARBA" id="ARBA00022801"/>
    </source>
</evidence>
<dbReference type="GO" id="GO:0005634">
    <property type="term" value="C:nucleus"/>
    <property type="evidence" value="ECO:0007669"/>
    <property type="project" value="UniProtKB-SubCell"/>
</dbReference>
<dbReference type="AlphaFoldDB" id="A0A8B8J1F4"/>
<feature type="domain" description="DUF8040" evidence="10">
    <location>
        <begin position="78"/>
        <end position="173"/>
    </location>
</feature>
<keyword evidence="4" id="KW-0540">Nuclease</keyword>
<dbReference type="InterPro" id="IPR027806">
    <property type="entry name" value="HARBI1_dom"/>
</dbReference>
<evidence type="ECO:0000313" key="11">
    <source>
        <dbReference type="Proteomes" id="UP000228380"/>
    </source>
</evidence>
<dbReference type="InterPro" id="IPR058353">
    <property type="entry name" value="DUF8040"/>
</dbReference>
<keyword evidence="8" id="KW-1133">Transmembrane helix</keyword>
<evidence type="ECO:0000256" key="1">
    <source>
        <dbReference type="ARBA" id="ARBA00001968"/>
    </source>
</evidence>
<evidence type="ECO:0000256" key="5">
    <source>
        <dbReference type="ARBA" id="ARBA00022723"/>
    </source>
</evidence>
<dbReference type="GO" id="GO:0016787">
    <property type="term" value="F:hydrolase activity"/>
    <property type="evidence" value="ECO:0007669"/>
    <property type="project" value="UniProtKB-KW"/>
</dbReference>
<comment type="similarity">
    <text evidence="3">Belongs to the HARBI1 family.</text>
</comment>
<dbReference type="OrthoDB" id="784298at2759"/>
<gene>
    <name evidence="12" type="primary">LOC113462206</name>
</gene>
<evidence type="ECO:0000259" key="10">
    <source>
        <dbReference type="Pfam" id="PF26138"/>
    </source>
</evidence>
<keyword evidence="5" id="KW-0479">Metal-binding</keyword>
<evidence type="ECO:0000259" key="9">
    <source>
        <dbReference type="Pfam" id="PF13359"/>
    </source>
</evidence>
<dbReference type="InterPro" id="IPR045249">
    <property type="entry name" value="HARBI1-like"/>
</dbReference>
<reference evidence="12" key="1">
    <citation type="submission" date="2025-08" db="UniProtKB">
        <authorList>
            <consortium name="RefSeq"/>
        </authorList>
    </citation>
    <scope>IDENTIFICATION</scope>
    <source>
        <tissue evidence="12">Young leaves</tissue>
    </source>
</reference>
<keyword evidence="8" id="KW-0812">Transmembrane</keyword>
<accession>A0A8B8J1F4</accession>
<dbReference type="PANTHER" id="PTHR22930:SF221">
    <property type="entry name" value="NUCLEASE HARBI1"/>
    <property type="match status" value="1"/>
</dbReference>